<protein>
    <submittedName>
        <fullName evidence="3">Uncharacterized protein</fullName>
    </submittedName>
</protein>
<gene>
    <name evidence="3" type="ordered locus">Meso_1989</name>
</gene>
<proteinExistence type="predicted"/>
<keyword evidence="1" id="KW-0175">Coiled coil</keyword>
<dbReference type="eggNOG" id="ENOG5033JDX">
    <property type="taxonomic scope" value="Bacteria"/>
</dbReference>
<dbReference type="KEGG" id="mes:Meso_1989"/>
<evidence type="ECO:0000256" key="2">
    <source>
        <dbReference type="SAM" id="MobiDB-lite"/>
    </source>
</evidence>
<sequence>MQKNFLELKRQLAELSETINKFESEAVQLRIVELLFDQTGSTKLTLEESPQAYEPGPSRSRRAESTVKSRPAPRASRQRGEDTTPSASGAVAALGKLVGSDYFAKKRTIGDIVNQCQQEYGVQYKSNAFSGPLSRLAKKGVLKREKSSEGNYVYYK</sequence>
<evidence type="ECO:0000256" key="1">
    <source>
        <dbReference type="SAM" id="Coils"/>
    </source>
</evidence>
<dbReference type="EMBL" id="CP000390">
    <property type="protein sequence ID" value="ABG63382.1"/>
    <property type="molecule type" value="Genomic_DNA"/>
</dbReference>
<dbReference type="OrthoDB" id="795321at2"/>
<reference evidence="3" key="1">
    <citation type="submission" date="2006-06" db="EMBL/GenBank/DDBJ databases">
        <title>Complete sequence of chromosome of Chelativorans sp. BNC1.</title>
        <authorList>
            <consortium name="US DOE Joint Genome Institute"/>
            <person name="Copeland A."/>
            <person name="Lucas S."/>
            <person name="Lapidus A."/>
            <person name="Barry K."/>
            <person name="Detter J.C."/>
            <person name="Glavina del Rio T."/>
            <person name="Hammon N."/>
            <person name="Israni S."/>
            <person name="Dalin E."/>
            <person name="Tice H."/>
            <person name="Pitluck S."/>
            <person name="Chertkov O."/>
            <person name="Brettin T."/>
            <person name="Bruce D."/>
            <person name="Han C."/>
            <person name="Tapia R."/>
            <person name="Gilna P."/>
            <person name="Schmutz J."/>
            <person name="Larimer F."/>
            <person name="Land M."/>
            <person name="Hauser L."/>
            <person name="Kyrpides N."/>
            <person name="Mikhailova N."/>
            <person name="Richardson P."/>
        </authorList>
    </citation>
    <scope>NUCLEOTIDE SEQUENCE</scope>
    <source>
        <strain evidence="3">BNC1</strain>
    </source>
</reference>
<evidence type="ECO:0000313" key="3">
    <source>
        <dbReference type="EMBL" id="ABG63382.1"/>
    </source>
</evidence>
<organism evidence="3">
    <name type="scientific">Chelativorans sp. (strain BNC1)</name>
    <dbReference type="NCBI Taxonomy" id="266779"/>
    <lineage>
        <taxon>Bacteria</taxon>
        <taxon>Pseudomonadati</taxon>
        <taxon>Pseudomonadota</taxon>
        <taxon>Alphaproteobacteria</taxon>
        <taxon>Hyphomicrobiales</taxon>
        <taxon>Phyllobacteriaceae</taxon>
        <taxon>Chelativorans</taxon>
    </lineage>
</organism>
<dbReference type="AlphaFoldDB" id="Q11GU3"/>
<accession>Q11GU3</accession>
<feature type="region of interest" description="Disordered" evidence="2">
    <location>
        <begin position="46"/>
        <end position="88"/>
    </location>
</feature>
<dbReference type="HOGENOM" id="CLU_1676949_0_0_5"/>
<name>Q11GU3_CHESB</name>
<feature type="coiled-coil region" evidence="1">
    <location>
        <begin position="5"/>
        <end position="32"/>
    </location>
</feature>